<evidence type="ECO:0000256" key="1">
    <source>
        <dbReference type="HAMAP-Rule" id="MF_02066"/>
    </source>
</evidence>
<keyword evidence="1" id="KW-0131">Cell cycle</keyword>
<evidence type="ECO:0000313" key="4">
    <source>
        <dbReference type="Proteomes" id="UP001595710"/>
    </source>
</evidence>
<evidence type="ECO:0000259" key="2">
    <source>
        <dbReference type="Pfam" id="PF16331"/>
    </source>
</evidence>
<feature type="domain" description="YbgF trimerisation" evidence="2">
    <location>
        <begin position="63"/>
        <end position="115"/>
    </location>
</feature>
<dbReference type="Gene3D" id="1.20.5.110">
    <property type="match status" value="1"/>
</dbReference>
<sequence length="259" mass="29169" precursor="true">MQLMYKRISAALVGGTFAFMSAQLWADVPIVQSQADHVAQSQDAVPLNRQTTVAAADNAVIESLLFQVQDLQSMVAEQRGLIEELHYQVQVLQQEQKERYVDLDRRILSLQEQRSTVQASPVAATNNAPDDAALSDEEILAQYNQAKDLMRERDFDKAIAQLSVFTKQYPQHPLTPNSWYWIGEIYLVQRDTASAQKAFERIVKDYSDHDKTPDSLYKLGVIAQQSGNAAKAADYFNRVIKEYADTQSAKLAKARLDAQ</sequence>
<dbReference type="Gene3D" id="1.25.40.10">
    <property type="entry name" value="Tetratricopeptide repeat domain"/>
    <property type="match status" value="1"/>
</dbReference>
<dbReference type="NCBIfam" id="TIGR02795">
    <property type="entry name" value="tol_pal_ybgF"/>
    <property type="match status" value="1"/>
</dbReference>
<dbReference type="InterPro" id="IPR032519">
    <property type="entry name" value="YbgF_tri"/>
</dbReference>
<dbReference type="RefSeq" id="WP_290282538.1">
    <property type="nucleotide sequence ID" value="NZ_JAUFQI010000001.1"/>
</dbReference>
<protein>
    <recommendedName>
        <fullName evidence="1">Cell division coordinator CpoB</fullName>
    </recommendedName>
</protein>
<dbReference type="Pfam" id="PF13432">
    <property type="entry name" value="TPR_16"/>
    <property type="match status" value="1"/>
</dbReference>
<gene>
    <name evidence="3" type="primary">ybgF</name>
    <name evidence="1" type="synonym">cpoB</name>
    <name evidence="3" type="ORF">ACFOND_07440</name>
</gene>
<comment type="caution">
    <text evidence="3">The sequence shown here is derived from an EMBL/GenBank/DDBJ whole genome shotgun (WGS) entry which is preliminary data.</text>
</comment>
<dbReference type="InterPro" id="IPR011990">
    <property type="entry name" value="TPR-like_helical_dom_sf"/>
</dbReference>
<dbReference type="EMBL" id="JBHRYN010000008">
    <property type="protein sequence ID" value="MFC3701466.1"/>
    <property type="molecule type" value="Genomic_DNA"/>
</dbReference>
<dbReference type="Proteomes" id="UP001595710">
    <property type="component" value="Unassembled WGS sequence"/>
</dbReference>
<evidence type="ECO:0000313" key="3">
    <source>
        <dbReference type="EMBL" id="MFC3701466.1"/>
    </source>
</evidence>
<comment type="function">
    <text evidence="1">Mediates coordination of peptidoglycan synthesis and outer membrane constriction during cell division.</text>
</comment>
<dbReference type="Pfam" id="PF16331">
    <property type="entry name" value="TolA_bind_tri"/>
    <property type="match status" value="1"/>
</dbReference>
<dbReference type="InterPro" id="IPR014162">
    <property type="entry name" value="CpoB_C"/>
</dbReference>
<name>A0ABV7WQI1_9GAMM</name>
<accession>A0ABV7WQI1</accession>
<dbReference type="InterPro" id="IPR019734">
    <property type="entry name" value="TPR_rpt"/>
</dbReference>
<comment type="subcellular location">
    <subcellularLocation>
        <location evidence="1">Periplasm</location>
    </subcellularLocation>
</comment>
<organism evidence="3 4">
    <name type="scientific">Reinekea marina</name>
    <dbReference type="NCBI Taxonomy" id="1310421"/>
    <lineage>
        <taxon>Bacteria</taxon>
        <taxon>Pseudomonadati</taxon>
        <taxon>Pseudomonadota</taxon>
        <taxon>Gammaproteobacteria</taxon>
        <taxon>Oceanospirillales</taxon>
        <taxon>Saccharospirillaceae</taxon>
        <taxon>Reinekea</taxon>
    </lineage>
</organism>
<comment type="similarity">
    <text evidence="1">Belongs to the CpoB family.</text>
</comment>
<dbReference type="SUPFAM" id="SSF48452">
    <property type="entry name" value="TPR-like"/>
    <property type="match status" value="1"/>
</dbReference>
<dbReference type="Pfam" id="PF13174">
    <property type="entry name" value="TPR_6"/>
    <property type="match status" value="1"/>
</dbReference>
<feature type="signal peptide" evidence="1">
    <location>
        <begin position="1"/>
        <end position="26"/>
    </location>
</feature>
<dbReference type="InterPro" id="IPR034706">
    <property type="entry name" value="CpoB"/>
</dbReference>
<reference evidence="4" key="1">
    <citation type="journal article" date="2019" name="Int. J. Syst. Evol. Microbiol.">
        <title>The Global Catalogue of Microorganisms (GCM) 10K type strain sequencing project: providing services to taxonomists for standard genome sequencing and annotation.</title>
        <authorList>
            <consortium name="The Broad Institute Genomics Platform"/>
            <consortium name="The Broad Institute Genome Sequencing Center for Infectious Disease"/>
            <person name="Wu L."/>
            <person name="Ma J."/>
        </authorList>
    </citation>
    <scope>NUCLEOTIDE SEQUENCE [LARGE SCALE GENOMIC DNA]</scope>
    <source>
        <strain evidence="4">CECT 8288</strain>
    </source>
</reference>
<keyword evidence="4" id="KW-1185">Reference proteome</keyword>
<keyword evidence="1" id="KW-0732">Signal</keyword>
<keyword evidence="1" id="KW-0132">Cell division</keyword>
<keyword evidence="1" id="KW-0574">Periplasm</keyword>
<feature type="chain" id="PRO_5044947390" description="Cell division coordinator CpoB" evidence="1">
    <location>
        <begin position="27"/>
        <end position="259"/>
    </location>
</feature>
<proteinExistence type="inferred from homology"/>
<dbReference type="HAMAP" id="MF_02066">
    <property type="entry name" value="CpoB"/>
    <property type="match status" value="1"/>
</dbReference>